<name>A0ABQ2HXZ8_9PSEU</name>
<dbReference type="InterPro" id="IPR050493">
    <property type="entry name" value="FAD-dep_Monooxygenase_BioMet"/>
</dbReference>
<dbReference type="Gene3D" id="3.50.50.60">
    <property type="entry name" value="FAD/NAD(P)-binding domain"/>
    <property type="match status" value="1"/>
</dbReference>
<dbReference type="PANTHER" id="PTHR13789:SF309">
    <property type="entry name" value="PUTATIVE (AFU_ORTHOLOGUE AFUA_6G14510)-RELATED"/>
    <property type="match status" value="1"/>
</dbReference>
<keyword evidence="1" id="KW-0560">Oxidoreductase</keyword>
<protein>
    <submittedName>
        <fullName evidence="5">FAD-dependent oxidoreductase</fullName>
    </submittedName>
</protein>
<organism evidence="5 6">
    <name type="scientific">Lentzea pudingi</name>
    <dbReference type="NCBI Taxonomy" id="1789439"/>
    <lineage>
        <taxon>Bacteria</taxon>
        <taxon>Bacillati</taxon>
        <taxon>Actinomycetota</taxon>
        <taxon>Actinomycetes</taxon>
        <taxon>Pseudonocardiales</taxon>
        <taxon>Pseudonocardiaceae</taxon>
        <taxon>Lentzea</taxon>
    </lineage>
</organism>
<evidence type="ECO:0000256" key="3">
    <source>
        <dbReference type="SAM" id="SignalP"/>
    </source>
</evidence>
<evidence type="ECO:0000256" key="2">
    <source>
        <dbReference type="ARBA" id="ARBA00023033"/>
    </source>
</evidence>
<dbReference type="PANTHER" id="PTHR13789">
    <property type="entry name" value="MONOOXYGENASE"/>
    <property type="match status" value="1"/>
</dbReference>
<feature type="chain" id="PRO_5046892313" evidence="3">
    <location>
        <begin position="20"/>
        <end position="371"/>
    </location>
</feature>
<dbReference type="SUPFAM" id="SSF51905">
    <property type="entry name" value="FAD/NAD(P)-binding domain"/>
    <property type="match status" value="1"/>
</dbReference>
<keyword evidence="2" id="KW-0503">Monooxygenase</keyword>
<dbReference type="InterPro" id="IPR002938">
    <property type="entry name" value="FAD-bd"/>
</dbReference>
<comment type="caution">
    <text evidence="5">The sequence shown here is derived from an EMBL/GenBank/DDBJ whole genome shotgun (WGS) entry which is preliminary data.</text>
</comment>
<keyword evidence="3" id="KW-0732">Signal</keyword>
<evidence type="ECO:0000256" key="1">
    <source>
        <dbReference type="ARBA" id="ARBA00023002"/>
    </source>
</evidence>
<dbReference type="RefSeq" id="WP_189155813.1">
    <property type="nucleotide sequence ID" value="NZ_BMNC01000004.1"/>
</dbReference>
<evidence type="ECO:0000259" key="4">
    <source>
        <dbReference type="Pfam" id="PF01494"/>
    </source>
</evidence>
<dbReference type="EMBL" id="BMNC01000004">
    <property type="protein sequence ID" value="GGM94832.1"/>
    <property type="molecule type" value="Genomic_DNA"/>
</dbReference>
<gene>
    <name evidence="5" type="ORF">GCM10011609_35380</name>
</gene>
<evidence type="ECO:0000313" key="6">
    <source>
        <dbReference type="Proteomes" id="UP000597656"/>
    </source>
</evidence>
<dbReference type="Pfam" id="PF01494">
    <property type="entry name" value="FAD_binding_3"/>
    <property type="match status" value="1"/>
</dbReference>
<keyword evidence="6" id="KW-1185">Reference proteome</keyword>
<reference evidence="6" key="1">
    <citation type="journal article" date="2019" name="Int. J. Syst. Evol. Microbiol.">
        <title>The Global Catalogue of Microorganisms (GCM) 10K type strain sequencing project: providing services to taxonomists for standard genome sequencing and annotation.</title>
        <authorList>
            <consortium name="The Broad Institute Genomics Platform"/>
            <consortium name="The Broad Institute Genome Sequencing Center for Infectious Disease"/>
            <person name="Wu L."/>
            <person name="Ma J."/>
        </authorList>
    </citation>
    <scope>NUCLEOTIDE SEQUENCE [LARGE SCALE GENOMIC DNA]</scope>
    <source>
        <strain evidence="6">CGMCC 4.7319</strain>
    </source>
</reference>
<dbReference type="PRINTS" id="PR00420">
    <property type="entry name" value="RNGMNOXGNASE"/>
</dbReference>
<dbReference type="Proteomes" id="UP000597656">
    <property type="component" value="Unassembled WGS sequence"/>
</dbReference>
<sequence>MTSLRTVLVVGAGAAGAAAATLLAAGGVEVDVVEREPEVGLHGAGITLQGNALRVLRELGVWDQVRKLGYAFDSLALRTPDGRLIVEMDDLRTGGDDLPATLGMQRPDFARVLVDRAREAGAAVRTGITVAELDQDDHGADVRFSDGSAGRYDLVIGADGIRSATRQQIGTYLDPQPTGMGIWRVTASRPEGLDRTELIYGGPCYIAGYCPTSPDTVYAYLVEAAQDRSGLTAEQRLEVVHDLAAGYGGYWDHIREHMTDPNYTWFEAHVVERPWHKGRVVLIGDAAHSCPPTLAQGAAQALEDASVLAELLLAADEVDEELWQRFGDRRFERAKTVVDASVQVGRWLLDGERGDVPGLMGRIATMVREPA</sequence>
<feature type="domain" description="FAD-binding" evidence="4">
    <location>
        <begin position="6"/>
        <end position="341"/>
    </location>
</feature>
<proteinExistence type="predicted"/>
<feature type="signal peptide" evidence="3">
    <location>
        <begin position="1"/>
        <end position="19"/>
    </location>
</feature>
<accession>A0ABQ2HXZ8</accession>
<dbReference type="InterPro" id="IPR036188">
    <property type="entry name" value="FAD/NAD-bd_sf"/>
</dbReference>
<evidence type="ECO:0000313" key="5">
    <source>
        <dbReference type="EMBL" id="GGM94832.1"/>
    </source>
</evidence>
<dbReference type="NCBIfam" id="NF005313">
    <property type="entry name" value="PRK06847.1"/>
    <property type="match status" value="1"/>
</dbReference>